<dbReference type="InterPro" id="IPR010133">
    <property type="entry name" value="Bacteriocin_signal_seq"/>
</dbReference>
<reference evidence="13" key="2">
    <citation type="journal article" date="2018" name="BMC Genomics">
        <title>Whole genome sequencing and function prediction of 133 gut anaerobes isolated from chicken caecum in pure cultures.</title>
        <authorList>
            <person name="Medvecky M."/>
            <person name="Cejkova D."/>
            <person name="Polansky O."/>
            <person name="Karasova D."/>
            <person name="Kubasova T."/>
            <person name="Cizek A."/>
            <person name="Rychlik I."/>
        </authorList>
    </citation>
    <scope>NUCLEOTIDE SEQUENCE</scope>
    <source>
        <strain evidence="13">An84</strain>
    </source>
</reference>
<dbReference type="EMBL" id="JAUIQT010000002">
    <property type="protein sequence ID" value="MDN4834437.1"/>
    <property type="molecule type" value="Genomic_DNA"/>
</dbReference>
<dbReference type="InterPro" id="IPR004288">
    <property type="entry name" value="Competence_ComC"/>
</dbReference>
<reference evidence="10" key="5">
    <citation type="submission" date="2023-07" db="EMBL/GenBank/DDBJ databases">
        <title>Complete genome sequence of Ligilactobacillus salivarius SRCM217594 isolated from Gallus gallus domesticus feces.</title>
        <authorList>
            <person name="Yang H.-G."/>
            <person name="Ryu M.-S."/>
            <person name="Ha G.-S."/>
            <person name="Yang H.-J."/>
            <person name="Jeong D.-Y."/>
        </authorList>
    </citation>
    <scope>NUCLEOTIDE SEQUENCE</scope>
    <source>
        <strain evidence="10">SRCM217594</strain>
    </source>
</reference>
<evidence type="ECO:0000256" key="5">
    <source>
        <dbReference type="ARBA" id="ARBA00022529"/>
    </source>
</evidence>
<evidence type="ECO:0000256" key="7">
    <source>
        <dbReference type="ARBA" id="ARBA00023044"/>
    </source>
</evidence>
<proteinExistence type="inferred from homology"/>
<reference evidence="14" key="4">
    <citation type="submission" date="2023-04" db="EMBL/GenBank/DDBJ databases">
        <title>Four porcine-derived lactic acid bacteria strains analyses and their evaluation as potential probiotics based on genomics.</title>
        <authorList>
            <person name="Niu D."/>
        </authorList>
    </citation>
    <scope>NUCLEOTIDE SEQUENCE</scope>
    <source>
        <strain evidence="14">ZSA5</strain>
        <plasmid evidence="14">unnamed1</plasmid>
    </source>
</reference>
<dbReference type="NCBIfam" id="TIGR01847">
    <property type="entry name" value="bacteriocin_sig"/>
    <property type="match status" value="1"/>
</dbReference>
<dbReference type="AlphaFoldDB" id="A0A1Y3S3D8"/>
<keyword evidence="9" id="KW-0178">Competence</keyword>
<dbReference type="GO" id="GO:0005186">
    <property type="term" value="F:pheromone activity"/>
    <property type="evidence" value="ECO:0007669"/>
    <property type="project" value="InterPro"/>
</dbReference>
<evidence type="ECO:0000313" key="17">
    <source>
        <dbReference type="Proteomes" id="UP000467635"/>
    </source>
</evidence>
<evidence type="ECO:0000256" key="8">
    <source>
        <dbReference type="ARBA" id="ARBA00023048"/>
    </source>
</evidence>
<geneLocation type="plasmid" evidence="14 18">
    <name>unnamed1</name>
</geneLocation>
<comment type="function">
    <text evidence="1">Acts as a pheromone, induces cells to develop competence for genetic transformation.</text>
</comment>
<evidence type="ECO:0000313" key="18">
    <source>
        <dbReference type="Proteomes" id="UP001231316"/>
    </source>
</evidence>
<dbReference type="Proteomes" id="UP000437575">
    <property type="component" value="Unassembled WGS sequence"/>
</dbReference>
<dbReference type="Proteomes" id="UP001231316">
    <property type="component" value="Plasmid unnamed1"/>
</dbReference>
<dbReference type="RefSeq" id="WP_003708535.1">
    <property type="nucleotide sequence ID" value="NZ_CP117984.1"/>
</dbReference>
<evidence type="ECO:0000256" key="2">
    <source>
        <dbReference type="ARBA" id="ARBA00004613"/>
    </source>
</evidence>
<protein>
    <submittedName>
        <fullName evidence="10 12">Bacteriocin</fullName>
    </submittedName>
</protein>
<dbReference type="GeneID" id="89466665"/>
<evidence type="ECO:0000313" key="12">
    <source>
        <dbReference type="EMBL" id="MSE07706.1"/>
    </source>
</evidence>
<evidence type="ECO:0000313" key="16">
    <source>
        <dbReference type="Proteomes" id="UP000437575"/>
    </source>
</evidence>
<keyword evidence="4" id="KW-0964">Secreted</keyword>
<reference evidence="16 17" key="3">
    <citation type="submission" date="2019-11" db="EMBL/GenBank/DDBJ databases">
        <title>Draft Genome Sequence of Plant Growth-Promoting Rhizosphere-Associated Bacteria.</title>
        <authorList>
            <person name="Vasilyev I.Y."/>
            <person name="Radchenko V."/>
            <person name="Ilnitskaya E.V."/>
        </authorList>
    </citation>
    <scope>NUCLEOTIDE SEQUENCE [LARGE SCALE GENOMIC DNA]</scope>
    <source>
        <strain evidence="12 17">VRA_01-1sq_f</strain>
        <strain evidence="11 16">VRA_1sq_f</strain>
    </source>
</reference>
<accession>A0A1Y3S3D8</accession>
<gene>
    <name evidence="13" type="ORF">B5G36_04120</name>
    <name evidence="12" type="ORF">GKC33_02925</name>
    <name evidence="11" type="ORF">GKC34_08775</name>
    <name evidence="14" type="ORF">QFE45_10235</name>
    <name evidence="10" type="ORF">QYC35_09620</name>
</gene>
<dbReference type="GO" id="GO:0042742">
    <property type="term" value="P:defense response to bacterium"/>
    <property type="evidence" value="ECO:0007669"/>
    <property type="project" value="UniProtKB-KW"/>
</dbReference>
<name>A0A1Y3S3D8_9LACO</name>
<evidence type="ECO:0000256" key="3">
    <source>
        <dbReference type="ARBA" id="ARBA00009039"/>
    </source>
</evidence>
<dbReference type="Proteomes" id="UP000196255">
    <property type="component" value="Unassembled WGS sequence"/>
</dbReference>
<keyword evidence="6" id="KW-0044">Antibiotic</keyword>
<dbReference type="EMBL" id="WKKZ01000467">
    <property type="protein sequence ID" value="MSE05889.1"/>
    <property type="molecule type" value="Genomic_DNA"/>
</dbReference>
<keyword evidence="7" id="KW-0588">Pheromone</keyword>
<evidence type="ECO:0000256" key="1">
    <source>
        <dbReference type="ARBA" id="ARBA00002667"/>
    </source>
</evidence>
<dbReference type="Pfam" id="PF03047">
    <property type="entry name" value="ComC"/>
    <property type="match status" value="1"/>
</dbReference>
<comment type="subcellular location">
    <subcellularLocation>
        <location evidence="2">Secreted</location>
    </subcellularLocation>
</comment>
<evidence type="ECO:0000256" key="9">
    <source>
        <dbReference type="ARBA" id="ARBA00023287"/>
    </source>
</evidence>
<dbReference type="Proteomes" id="UP000467635">
    <property type="component" value="Unassembled WGS sequence"/>
</dbReference>
<sequence length="44" mass="4681">MDNCNNFTSLNNTELQGIIGGKHGLGYHIVDAVVSFGEGFLNAI</sequence>
<comment type="similarity">
    <text evidence="3">Belongs to the ComC family.</text>
</comment>
<evidence type="ECO:0000256" key="4">
    <source>
        <dbReference type="ARBA" id="ARBA00022525"/>
    </source>
</evidence>
<dbReference type="EMBL" id="CP123972">
    <property type="protein sequence ID" value="WII29543.1"/>
    <property type="molecule type" value="Genomic_DNA"/>
</dbReference>
<evidence type="ECO:0000313" key="11">
    <source>
        <dbReference type="EMBL" id="MSE05889.1"/>
    </source>
</evidence>
<evidence type="ECO:0000313" key="14">
    <source>
        <dbReference type="EMBL" id="WII29543.1"/>
    </source>
</evidence>
<reference evidence="15" key="1">
    <citation type="submission" date="2017-04" db="EMBL/GenBank/DDBJ databases">
        <title>Function of individual gut microbiota members based on whole genome sequencing of pure cultures obtained from chicken caecum.</title>
        <authorList>
            <person name="Medvecky M."/>
            <person name="Cejkova D."/>
            <person name="Polansky O."/>
            <person name="Karasova D."/>
            <person name="Kubasova T."/>
            <person name="Cizek A."/>
            <person name="Rychlik I."/>
        </authorList>
    </citation>
    <scope>NUCLEOTIDE SEQUENCE [LARGE SCALE GENOMIC DNA]</scope>
    <source>
        <strain evidence="15">An84</strain>
    </source>
</reference>
<keyword evidence="14" id="KW-0614">Plasmid</keyword>
<evidence type="ECO:0000313" key="15">
    <source>
        <dbReference type="Proteomes" id="UP000196255"/>
    </source>
</evidence>
<evidence type="ECO:0000313" key="10">
    <source>
        <dbReference type="EMBL" id="MDN4834437.1"/>
    </source>
</evidence>
<dbReference type="GO" id="GO:0005576">
    <property type="term" value="C:extracellular region"/>
    <property type="evidence" value="ECO:0007669"/>
    <property type="project" value="UniProtKB-SubCell"/>
</dbReference>
<dbReference type="Proteomes" id="UP001174888">
    <property type="component" value="Unassembled WGS sequence"/>
</dbReference>
<dbReference type="EMBL" id="WKKX01000068">
    <property type="protein sequence ID" value="MSE07706.1"/>
    <property type="molecule type" value="Genomic_DNA"/>
</dbReference>
<organism evidence="12 17">
    <name type="scientific">Ligilactobacillus salivarius</name>
    <dbReference type="NCBI Taxonomy" id="1624"/>
    <lineage>
        <taxon>Bacteria</taxon>
        <taxon>Bacillati</taxon>
        <taxon>Bacillota</taxon>
        <taxon>Bacilli</taxon>
        <taxon>Lactobacillales</taxon>
        <taxon>Lactobacillaceae</taxon>
        <taxon>Ligilactobacillus</taxon>
    </lineage>
</organism>
<keyword evidence="8" id="KW-0078">Bacteriocin</keyword>
<dbReference type="GO" id="GO:0031640">
    <property type="term" value="P:killing of cells of another organism"/>
    <property type="evidence" value="ECO:0007669"/>
    <property type="project" value="UniProtKB-KW"/>
</dbReference>
<evidence type="ECO:0000256" key="6">
    <source>
        <dbReference type="ARBA" id="ARBA00023022"/>
    </source>
</evidence>
<evidence type="ECO:0000313" key="13">
    <source>
        <dbReference type="EMBL" id="OUN18742.1"/>
    </source>
</evidence>
<keyword evidence="5" id="KW-0929">Antimicrobial</keyword>
<dbReference type="EMBL" id="NFHF01000007">
    <property type="protein sequence ID" value="OUN18742.1"/>
    <property type="molecule type" value="Genomic_DNA"/>
</dbReference>